<protein>
    <recommendedName>
        <fullName evidence="4">DUF4412 domain-containing protein</fullName>
    </recommendedName>
</protein>
<gene>
    <name evidence="2" type="ORF">V3328_07710</name>
</gene>
<evidence type="ECO:0000313" key="2">
    <source>
        <dbReference type="EMBL" id="MEJ8571352.1"/>
    </source>
</evidence>
<dbReference type="AlphaFoldDB" id="A0AAW9RGI2"/>
<accession>A0AAW9RGI2</accession>
<proteinExistence type="predicted"/>
<reference evidence="2 3" key="1">
    <citation type="submission" date="2024-02" db="EMBL/GenBank/DDBJ databases">
        <title>Genome analysis and characterization of Microbaculum marinisediminis sp. nov., isolated from marine sediment.</title>
        <authorList>
            <person name="Du Z.-J."/>
            <person name="Ye Y.-Q."/>
            <person name="Zhang Z.-R."/>
            <person name="Yuan S.-M."/>
            <person name="Zhang X.-Y."/>
        </authorList>
    </citation>
    <scope>NUCLEOTIDE SEQUENCE [LARGE SCALE GENOMIC DNA]</scope>
    <source>
        <strain evidence="2 3">SDUM1044001</strain>
    </source>
</reference>
<name>A0AAW9RGI2_9HYPH</name>
<organism evidence="2 3">
    <name type="scientific">Microbaculum marinum</name>
    <dbReference type="NCBI Taxonomy" id="1764581"/>
    <lineage>
        <taxon>Bacteria</taxon>
        <taxon>Pseudomonadati</taxon>
        <taxon>Pseudomonadota</taxon>
        <taxon>Alphaproteobacteria</taxon>
        <taxon>Hyphomicrobiales</taxon>
        <taxon>Tepidamorphaceae</taxon>
        <taxon>Microbaculum</taxon>
    </lineage>
</organism>
<feature type="signal peptide" evidence="1">
    <location>
        <begin position="1"/>
        <end position="22"/>
    </location>
</feature>
<dbReference type="Proteomes" id="UP001378188">
    <property type="component" value="Unassembled WGS sequence"/>
</dbReference>
<evidence type="ECO:0008006" key="4">
    <source>
        <dbReference type="Google" id="ProtNLM"/>
    </source>
</evidence>
<comment type="caution">
    <text evidence="2">The sequence shown here is derived from an EMBL/GenBank/DDBJ whole genome shotgun (WGS) entry which is preliminary data.</text>
</comment>
<sequence>MTSRIGLIGLLTVLFTSSPALAEVPYPTVDFQGEWVLSDDNGNIAHAEMHYSADQKKMRIKMQQQGMEMSSVRDMTSGEMLMWSNQMPGMAMRLPTPAGDEFDAEPTDEVKTIGSETCTIWKMKEVEACLTEENIPVQTSGMGFGASLENIERITQDAGLFSVPEGVTIRDMPMTMPGAAGIGKGLPF</sequence>
<feature type="chain" id="PRO_5043634234" description="DUF4412 domain-containing protein" evidence="1">
    <location>
        <begin position="23"/>
        <end position="188"/>
    </location>
</feature>
<keyword evidence="3" id="KW-1185">Reference proteome</keyword>
<evidence type="ECO:0000256" key="1">
    <source>
        <dbReference type="SAM" id="SignalP"/>
    </source>
</evidence>
<evidence type="ECO:0000313" key="3">
    <source>
        <dbReference type="Proteomes" id="UP001378188"/>
    </source>
</evidence>
<dbReference type="RefSeq" id="WP_340329054.1">
    <property type="nucleotide sequence ID" value="NZ_JAZHOF010000003.1"/>
</dbReference>
<dbReference type="EMBL" id="JAZHOF010000003">
    <property type="protein sequence ID" value="MEJ8571352.1"/>
    <property type="molecule type" value="Genomic_DNA"/>
</dbReference>
<keyword evidence="1" id="KW-0732">Signal</keyword>